<dbReference type="InterPro" id="IPR012334">
    <property type="entry name" value="Pectin_lyas_fold"/>
</dbReference>
<evidence type="ECO:0000256" key="1">
    <source>
        <dbReference type="SAM" id="MobiDB-lite"/>
    </source>
</evidence>
<dbReference type="SUPFAM" id="SSF49899">
    <property type="entry name" value="Concanavalin A-like lectins/glucanases"/>
    <property type="match status" value="1"/>
</dbReference>
<dbReference type="Pfam" id="PF13385">
    <property type="entry name" value="Laminin_G_3"/>
    <property type="match status" value="1"/>
</dbReference>
<proteinExistence type="predicted"/>
<reference evidence="2" key="1">
    <citation type="submission" date="2018-05" db="EMBL/GenBank/DDBJ databases">
        <authorList>
            <person name="Lanie J.A."/>
            <person name="Ng W.-L."/>
            <person name="Kazmierczak K.M."/>
            <person name="Andrzejewski T.M."/>
            <person name="Davidsen T.M."/>
            <person name="Wayne K.J."/>
            <person name="Tettelin H."/>
            <person name="Glass J.I."/>
            <person name="Rusch D."/>
            <person name="Podicherti R."/>
            <person name="Tsui H.-C.T."/>
            <person name="Winkler M.E."/>
        </authorList>
    </citation>
    <scope>NUCLEOTIDE SEQUENCE</scope>
</reference>
<name>A0A381YWU6_9ZZZZ</name>
<feature type="compositionally biased region" description="Low complexity" evidence="1">
    <location>
        <begin position="1"/>
        <end position="10"/>
    </location>
</feature>
<dbReference type="Gene3D" id="2.160.20.10">
    <property type="entry name" value="Single-stranded right-handed beta-helix, Pectin lyase-like"/>
    <property type="match status" value="1"/>
</dbReference>
<dbReference type="EMBL" id="UINC01019264">
    <property type="protein sequence ID" value="SVA81485.1"/>
    <property type="molecule type" value="Genomic_DNA"/>
</dbReference>
<protein>
    <recommendedName>
        <fullName evidence="3">LamG-like jellyroll fold domain-containing protein</fullName>
    </recommendedName>
</protein>
<sequence length="780" mass="88404">MGYTPLTLPPGDDDDDNNPTARVLGQDSNKEAPFIWKFEENGIRYGFGSGDQRNYVNVDSVLMNVQTWYHVATTFNGTDYKLYVNGEEVNNFTIGGGRVPYPTPVRYIGGARVGPGKFFGKIDEIRMWDYARTQEEIQETMNEELTGNEPGLLAYYPMDIHNQYLLDRSGNNYHGIMIGPMVKSRYFSDDCPEPDGTMLCPYPTIAGALENVQAWDRVIIRGGRYTEFIMNDGINWNNPVYNWDESLPHHQPFQPDPNPDFGGPPTNTITIEPYPNEKVIIDGTVSIDVDWEPYSHNGHSVFRAILDSAAIAHEIQRPFRDVYGVWIDDRYQIPALYPNIKNPTDPSYGGPNDHVPGTFWKVDAVQADLQYYPDREDSGLGRLALLDTLEEWAFDPQNEMLYIYADERYVPTSTNVRIRVLHRMLNIQYAANLEFRNIYFFGGSIELRGINVLVEDCNFEYLHDITLPAFRDHGALCAGLFGWNVDFINCVFSHIPFVYSLKIKGMFSLVENALLTNMDWYANPGGGGPALGRVCRYMTVENSKIGGVGGSKLMEYCRIEDFIDPCDCSGINRGAHGAVKSMTRYNWVINGPGANGMRFDGGTIGAGSRRGDIHHLVTLGQNRGMRLKGDYHEVYHLTSYDHIKRGIQLVEFKYAEPGELNQGIGMQGDYTPGNRHSVIKNTFMGIKTFTCPTPDCWPYPDSENDWNNPTDPFHLLEQGIWFSRALGMALPHNELADPWYKTLYAEDSSAIYTVEGYPYHPTDRTQDYDFRPRKGSSLID</sequence>
<evidence type="ECO:0008006" key="3">
    <source>
        <dbReference type="Google" id="ProtNLM"/>
    </source>
</evidence>
<feature type="region of interest" description="Disordered" evidence="1">
    <location>
        <begin position="1"/>
        <end position="25"/>
    </location>
</feature>
<dbReference type="InterPro" id="IPR013320">
    <property type="entry name" value="ConA-like_dom_sf"/>
</dbReference>
<gene>
    <name evidence="2" type="ORF">METZ01_LOCUS134339</name>
</gene>
<dbReference type="Gene3D" id="2.60.120.200">
    <property type="match status" value="1"/>
</dbReference>
<feature type="non-terminal residue" evidence="2">
    <location>
        <position position="780"/>
    </location>
</feature>
<dbReference type="SUPFAM" id="SSF51126">
    <property type="entry name" value="Pectin lyase-like"/>
    <property type="match status" value="1"/>
</dbReference>
<accession>A0A381YWU6</accession>
<dbReference type="AlphaFoldDB" id="A0A381YWU6"/>
<dbReference type="InterPro" id="IPR011050">
    <property type="entry name" value="Pectin_lyase_fold/virulence"/>
</dbReference>
<organism evidence="2">
    <name type="scientific">marine metagenome</name>
    <dbReference type="NCBI Taxonomy" id="408172"/>
    <lineage>
        <taxon>unclassified sequences</taxon>
        <taxon>metagenomes</taxon>
        <taxon>ecological metagenomes</taxon>
    </lineage>
</organism>
<evidence type="ECO:0000313" key="2">
    <source>
        <dbReference type="EMBL" id="SVA81485.1"/>
    </source>
</evidence>